<sequence>MKTTVFELDGDAVSARVTPEPSWQPFDEWDGQPLTNVQMAELLEVPRAELQLVQLRAGGHFVMHSSPDLAFCQVVRGRGVLRLPGGERLPFEGPELYVFQPGTRHEWTDIELDTLLSVCLVRRPSDG</sequence>
<name>A0A4R5A292_9ACTN</name>
<dbReference type="CDD" id="cd02208">
    <property type="entry name" value="cupin_RmlC-like"/>
    <property type="match status" value="1"/>
</dbReference>
<reference evidence="1 2" key="1">
    <citation type="submission" date="2019-02" db="EMBL/GenBank/DDBJ databases">
        <title>Draft genome sequences of novel Actinobacteria.</title>
        <authorList>
            <person name="Sahin N."/>
            <person name="Ay H."/>
            <person name="Saygin H."/>
        </authorList>
    </citation>
    <scope>NUCLEOTIDE SEQUENCE [LARGE SCALE GENOMIC DNA]</scope>
    <source>
        <strain evidence="1 2">8K307</strain>
    </source>
</reference>
<keyword evidence="2" id="KW-1185">Reference proteome</keyword>
<evidence type="ECO:0008006" key="3">
    <source>
        <dbReference type="Google" id="ProtNLM"/>
    </source>
</evidence>
<dbReference type="InterPro" id="IPR011051">
    <property type="entry name" value="RmlC_Cupin_sf"/>
</dbReference>
<dbReference type="Proteomes" id="UP000295217">
    <property type="component" value="Unassembled WGS sequence"/>
</dbReference>
<gene>
    <name evidence="1" type="ORF">E1262_24925</name>
</gene>
<organism evidence="1 2">
    <name type="scientific">Jiangella aurantiaca</name>
    <dbReference type="NCBI Taxonomy" id="2530373"/>
    <lineage>
        <taxon>Bacteria</taxon>
        <taxon>Bacillati</taxon>
        <taxon>Actinomycetota</taxon>
        <taxon>Actinomycetes</taxon>
        <taxon>Jiangellales</taxon>
        <taxon>Jiangellaceae</taxon>
        <taxon>Jiangella</taxon>
    </lineage>
</organism>
<dbReference type="OrthoDB" id="5244611at2"/>
<evidence type="ECO:0000313" key="1">
    <source>
        <dbReference type="EMBL" id="TDD65555.1"/>
    </source>
</evidence>
<proteinExistence type="predicted"/>
<comment type="caution">
    <text evidence="1">The sequence shown here is derived from an EMBL/GenBank/DDBJ whole genome shotgun (WGS) entry which is preliminary data.</text>
</comment>
<dbReference type="SUPFAM" id="SSF51182">
    <property type="entry name" value="RmlC-like cupins"/>
    <property type="match status" value="1"/>
</dbReference>
<dbReference type="InterPro" id="IPR014710">
    <property type="entry name" value="RmlC-like_jellyroll"/>
</dbReference>
<dbReference type="EMBL" id="SMLB01000050">
    <property type="protein sequence ID" value="TDD65555.1"/>
    <property type="molecule type" value="Genomic_DNA"/>
</dbReference>
<dbReference type="RefSeq" id="WP_132106730.1">
    <property type="nucleotide sequence ID" value="NZ_SMLB01000050.1"/>
</dbReference>
<dbReference type="Gene3D" id="2.60.120.10">
    <property type="entry name" value="Jelly Rolls"/>
    <property type="match status" value="1"/>
</dbReference>
<dbReference type="AlphaFoldDB" id="A0A4R5A292"/>
<evidence type="ECO:0000313" key="2">
    <source>
        <dbReference type="Proteomes" id="UP000295217"/>
    </source>
</evidence>
<accession>A0A4R5A292</accession>
<protein>
    <recommendedName>
        <fullName evidence="3">Cupin domain-containing protein</fullName>
    </recommendedName>
</protein>